<dbReference type="Gene3D" id="1.25.10.10">
    <property type="entry name" value="Leucine-rich Repeat Variant"/>
    <property type="match status" value="1"/>
</dbReference>
<organism evidence="3 4">
    <name type="scientific">Nephila pilipes</name>
    <name type="common">Giant wood spider</name>
    <name type="synonym">Nephila maculata</name>
    <dbReference type="NCBI Taxonomy" id="299642"/>
    <lineage>
        <taxon>Eukaryota</taxon>
        <taxon>Metazoa</taxon>
        <taxon>Ecdysozoa</taxon>
        <taxon>Arthropoda</taxon>
        <taxon>Chelicerata</taxon>
        <taxon>Arachnida</taxon>
        <taxon>Araneae</taxon>
        <taxon>Araneomorphae</taxon>
        <taxon>Entelegynae</taxon>
        <taxon>Araneoidea</taxon>
        <taxon>Nephilidae</taxon>
        <taxon>Nephila</taxon>
    </lineage>
</organism>
<dbReference type="GO" id="GO:0005643">
    <property type="term" value="C:nuclear pore"/>
    <property type="evidence" value="ECO:0007669"/>
    <property type="project" value="TreeGrafter"/>
</dbReference>
<keyword evidence="4" id="KW-1185">Reference proteome</keyword>
<keyword evidence="1" id="KW-0813">Transport</keyword>
<reference evidence="3" key="1">
    <citation type="submission" date="2020-08" db="EMBL/GenBank/DDBJ databases">
        <title>Multicomponent nature underlies the extraordinary mechanical properties of spider dragline silk.</title>
        <authorList>
            <person name="Kono N."/>
            <person name="Nakamura H."/>
            <person name="Mori M."/>
            <person name="Yoshida Y."/>
            <person name="Ohtoshi R."/>
            <person name="Malay A.D."/>
            <person name="Moran D.A.P."/>
            <person name="Tomita M."/>
            <person name="Numata K."/>
            <person name="Arakawa K."/>
        </authorList>
    </citation>
    <scope>NUCLEOTIDE SEQUENCE</scope>
</reference>
<protein>
    <recommendedName>
        <fullName evidence="1">Exportin-T</fullName>
    </recommendedName>
    <alternativeName>
        <fullName evidence="1">Exportin(tRNA)</fullName>
    </alternativeName>
    <alternativeName>
        <fullName evidence="1">tRNA exportin</fullName>
    </alternativeName>
</protein>
<comment type="subcellular location">
    <subcellularLocation>
        <location evidence="1">Nucleus</location>
    </subcellularLocation>
    <subcellularLocation>
        <location evidence="1">Cytoplasm</location>
    </subcellularLocation>
    <text evidence="1">Shuttles between the nucleus and the cytoplasm.</text>
</comment>
<dbReference type="GO" id="GO:0016363">
    <property type="term" value="C:nuclear matrix"/>
    <property type="evidence" value="ECO:0007669"/>
    <property type="project" value="TreeGrafter"/>
</dbReference>
<keyword evidence="1" id="KW-0539">Nucleus</keyword>
<dbReference type="PANTHER" id="PTHR15952">
    <property type="entry name" value="EXPORTIN-T/LOS1"/>
    <property type="match status" value="1"/>
</dbReference>
<evidence type="ECO:0000313" key="4">
    <source>
        <dbReference type="Proteomes" id="UP000887013"/>
    </source>
</evidence>
<keyword evidence="1" id="KW-0694">RNA-binding</keyword>
<dbReference type="GO" id="GO:0031267">
    <property type="term" value="F:small GTPase binding"/>
    <property type="evidence" value="ECO:0007669"/>
    <property type="project" value="InterPro"/>
</dbReference>
<dbReference type="InterPro" id="IPR011989">
    <property type="entry name" value="ARM-like"/>
</dbReference>
<evidence type="ECO:0000259" key="2">
    <source>
        <dbReference type="Pfam" id="PF19282"/>
    </source>
</evidence>
<comment type="caution">
    <text evidence="3">The sequence shown here is derived from an EMBL/GenBank/DDBJ whole genome shotgun (WGS) entry which is preliminary data.</text>
</comment>
<dbReference type="InterPro" id="IPR040017">
    <property type="entry name" value="XPOT"/>
</dbReference>
<comment type="function">
    <text evidence="1">tRNA nucleus export receptor which facilitates tRNA translocation across the nuclear pore complex.</text>
</comment>
<dbReference type="SUPFAM" id="SSF48371">
    <property type="entry name" value="ARM repeat"/>
    <property type="match status" value="1"/>
</dbReference>
<dbReference type="AlphaFoldDB" id="A0A8X6Q3Y1"/>
<dbReference type="EMBL" id="BMAW01123881">
    <property type="protein sequence ID" value="GFU05315.1"/>
    <property type="molecule type" value="Genomic_DNA"/>
</dbReference>
<evidence type="ECO:0000256" key="1">
    <source>
        <dbReference type="RuleBase" id="RU366037"/>
    </source>
</evidence>
<comment type="similarity">
    <text evidence="1">Belongs to the exportin family.</text>
</comment>
<name>A0A8X6Q3Y1_NEPPI</name>
<evidence type="ECO:0000313" key="3">
    <source>
        <dbReference type="EMBL" id="GFU05315.1"/>
    </source>
</evidence>
<dbReference type="GO" id="GO:0005737">
    <property type="term" value="C:cytoplasm"/>
    <property type="evidence" value="ECO:0007669"/>
    <property type="project" value="UniProtKB-SubCell"/>
</dbReference>
<gene>
    <name evidence="3" type="primary">XPOT</name>
    <name evidence="3" type="ORF">NPIL_2121</name>
</gene>
<keyword evidence="1" id="KW-0963">Cytoplasm</keyword>
<keyword evidence="1" id="KW-0820">tRNA-binding</keyword>
<proteinExistence type="inferred from homology"/>
<dbReference type="GO" id="GO:0000049">
    <property type="term" value="F:tRNA binding"/>
    <property type="evidence" value="ECO:0007669"/>
    <property type="project" value="UniProtKB-UniRule"/>
</dbReference>
<dbReference type="Pfam" id="PF19282">
    <property type="entry name" value="Exportin-T"/>
    <property type="match status" value="1"/>
</dbReference>
<dbReference type="InterPro" id="IPR045546">
    <property type="entry name" value="Exportin-T_C"/>
</dbReference>
<feature type="domain" description="Exportin-T C-terminal" evidence="2">
    <location>
        <begin position="1"/>
        <end position="402"/>
    </location>
</feature>
<dbReference type="GO" id="GO:0071528">
    <property type="term" value="P:tRNA re-export from nucleus"/>
    <property type="evidence" value="ECO:0007669"/>
    <property type="project" value="UniProtKB-UniRule"/>
</dbReference>
<dbReference type="Proteomes" id="UP000887013">
    <property type="component" value="Unassembled WGS sequence"/>
</dbReference>
<dbReference type="OrthoDB" id="26399at2759"/>
<accession>A0A8X6Q3Y1</accession>
<dbReference type="PANTHER" id="PTHR15952:SF11">
    <property type="entry name" value="EXPORTIN-T"/>
    <property type="match status" value="1"/>
</dbReference>
<dbReference type="InterPro" id="IPR016024">
    <property type="entry name" value="ARM-type_fold"/>
</dbReference>
<sequence>MSNYTEGILKELQDLLVLPLPINGVSSSLVTPDDQLYLYETAAILIVSSNFEPETKQAILKSLLLPVAEKFEMLLQKLTTTSDEYQRCEIAKCMNHAIAVTSRTSKAFSNQQTMKSNGCVEVYLQALQIFLGALNHPYEQTMLQSAVRQYLHRMVVCLESEVLPYFPLATKQLLKTSDLRSIQEFIPLINQIITKFKKEVVSFVQEIFMPFVTVIFNALSNPIDENDQPAQNERQLLQRSYFLFISVIVSNNITEVMSTQNMQNLEQVLLTVIQGAVNFPDPVAQKTCFSILKKMVDLWGGTNGLNGFVDFMYNNIVPACFMAPLKDTFDLNDAQTILALSESALCLKTVLDKRGAEFVTYLKSRYLPTLHISPDKIEEYCQALGSDSKAFKNYLKFFFQNAKT</sequence>